<proteinExistence type="predicted"/>
<comment type="caution">
    <text evidence="1">The sequence shown here is derived from an EMBL/GenBank/DDBJ whole genome shotgun (WGS) entry which is preliminary data.</text>
</comment>
<organism evidence="1 2">
    <name type="scientific">Mucilaginibacter lappiensis</name>
    <dbReference type="NCBI Taxonomy" id="354630"/>
    <lineage>
        <taxon>Bacteria</taxon>
        <taxon>Pseudomonadati</taxon>
        <taxon>Bacteroidota</taxon>
        <taxon>Sphingobacteriia</taxon>
        <taxon>Sphingobacteriales</taxon>
        <taxon>Sphingobacteriaceae</taxon>
        <taxon>Mucilaginibacter</taxon>
    </lineage>
</organism>
<name>A0ABR6PIZ5_9SPHI</name>
<dbReference type="EMBL" id="JACHCB010000005">
    <property type="protein sequence ID" value="MBB6109751.1"/>
    <property type="molecule type" value="Genomic_DNA"/>
</dbReference>
<keyword evidence="2" id="KW-1185">Reference proteome</keyword>
<dbReference type="RefSeq" id="WP_076373531.1">
    <property type="nucleotide sequence ID" value="NZ_FTMG01000005.1"/>
</dbReference>
<protein>
    <submittedName>
        <fullName evidence="1">Uncharacterized protein</fullName>
    </submittedName>
</protein>
<sequence>MTPQQLLKRNAEIIERYIGMKETPSIISNTTGISVSSIEAIINLYCAPVIHEMIMQSKVNYGFRDWFIYNNWNKLAIQQMAEVLACSTLVIKRRAKFLKLGKKQKVALKKVRFNYRARVIVLNQITGIYYFSNNEAADSIGMNRSTFKGKISGQRSNDTFFLKLA</sequence>
<accession>A0ABR6PIZ5</accession>
<evidence type="ECO:0000313" key="1">
    <source>
        <dbReference type="EMBL" id="MBB6109751.1"/>
    </source>
</evidence>
<evidence type="ECO:0000313" key="2">
    <source>
        <dbReference type="Proteomes" id="UP000541583"/>
    </source>
</evidence>
<gene>
    <name evidence="1" type="ORF">HDF23_002500</name>
</gene>
<reference evidence="1 2" key="1">
    <citation type="submission" date="2020-08" db="EMBL/GenBank/DDBJ databases">
        <title>Genomic Encyclopedia of Type Strains, Phase IV (KMG-V): Genome sequencing to study the core and pangenomes of soil and plant-associated prokaryotes.</title>
        <authorList>
            <person name="Whitman W."/>
        </authorList>
    </citation>
    <scope>NUCLEOTIDE SEQUENCE [LARGE SCALE GENOMIC DNA]</scope>
    <source>
        <strain evidence="1 2">ANJLi2</strain>
    </source>
</reference>
<dbReference type="Proteomes" id="UP000541583">
    <property type="component" value="Unassembled WGS sequence"/>
</dbReference>